<dbReference type="EMBL" id="ADXF01001115">
    <property type="protein sequence ID" value="EFR86452.1"/>
    <property type="molecule type" value="Genomic_DNA"/>
</dbReference>
<keyword evidence="3" id="KW-1185">Reference proteome</keyword>
<feature type="non-terminal residue" evidence="2">
    <location>
        <position position="1"/>
    </location>
</feature>
<evidence type="ECO:0000313" key="3">
    <source>
        <dbReference type="Proteomes" id="UP000003412"/>
    </source>
</evidence>
<protein>
    <submittedName>
        <fullName evidence="2">Uncharacterized protein</fullName>
    </submittedName>
</protein>
<organism evidence="2 3">
    <name type="scientific">Listeria marthii FSL S4-120</name>
    <dbReference type="NCBI Taxonomy" id="702457"/>
    <lineage>
        <taxon>Bacteria</taxon>
        <taxon>Bacillati</taxon>
        <taxon>Bacillota</taxon>
        <taxon>Bacilli</taxon>
        <taxon>Bacillales</taxon>
        <taxon>Listeriaceae</taxon>
        <taxon>Listeria</taxon>
    </lineage>
</organism>
<feature type="transmembrane region" description="Helical" evidence="1">
    <location>
        <begin position="20"/>
        <end position="47"/>
    </location>
</feature>
<proteinExistence type="predicted"/>
<keyword evidence="1" id="KW-1133">Transmembrane helix</keyword>
<gene>
    <name evidence="2" type="ORF">NT05LM_3217</name>
</gene>
<keyword evidence="1" id="KW-0812">Transmembrane</keyword>
<evidence type="ECO:0000313" key="2">
    <source>
        <dbReference type="EMBL" id="EFR86452.1"/>
    </source>
</evidence>
<reference evidence="2 3" key="1">
    <citation type="journal article" date="2010" name="Microbiol. Resour. Announc.">
        <title>Comparative genomics of the bacterial genus Listeria: Genome evolution is characterized by limited gene acquisition and limited gene loss.</title>
        <authorList>
            <person name="den Bakker H.C."/>
            <person name="Cummings C.A."/>
            <person name="Ferreira V."/>
            <person name="Vatta P."/>
            <person name="Orsi R.H."/>
            <person name="Degoricija L."/>
            <person name="Barker M."/>
            <person name="Petrauskene O."/>
            <person name="Furtado M.R."/>
            <person name="Wiedmann M."/>
        </authorList>
    </citation>
    <scope>NUCLEOTIDE SEQUENCE [LARGE SCALE GENOMIC DNA]</scope>
    <source>
        <strain evidence="2 3">FSL S4-120</strain>
    </source>
</reference>
<comment type="caution">
    <text evidence="2">The sequence shown here is derived from an EMBL/GenBank/DDBJ whole genome shotgun (WGS) entry which is preliminary data.</text>
</comment>
<accession>A0ABP2JWS8</accession>
<sequence length="59" mass="6585">FVYAYLSSFSLANASAIGLLNGSSSCLFCFFMNLATSVLDTFLFFCLSRRCWNADSFSR</sequence>
<evidence type="ECO:0000256" key="1">
    <source>
        <dbReference type="SAM" id="Phobius"/>
    </source>
</evidence>
<keyword evidence="1" id="KW-0472">Membrane</keyword>
<dbReference type="Proteomes" id="UP000003412">
    <property type="component" value="Chromosome"/>
</dbReference>
<name>A0ABP2JWS8_9LIST</name>